<dbReference type="AlphaFoldDB" id="A0A4Z0NHK3"/>
<gene>
    <name evidence="2" type="ORF">C9F07_10320</name>
</gene>
<accession>A0A4Z0NHK3</accession>
<evidence type="ECO:0000313" key="2">
    <source>
        <dbReference type="EMBL" id="TGD95154.1"/>
    </source>
</evidence>
<sequence length="81" mass="9307">IACASLARRCVSESARGLILLTMQLNISDLLWAFSKKLAMFWLVFGLCWKVLEKEGVAIRHFGMPAQVARRWRRQMGRLSL</sequence>
<name>A0A4Z0NHK3_SALET</name>
<reference evidence="2 3" key="1">
    <citation type="submission" date="2018-03" db="EMBL/GenBank/DDBJ databases">
        <title>Non-Typhoidal Salmonella genome sequencing and assembly.</title>
        <authorList>
            <person name="Matchawe C."/>
        </authorList>
    </citation>
    <scope>NUCLEOTIDE SEQUENCE [LARGE SCALE GENOMIC DNA]</scope>
    <source>
        <strain evidence="2 3">22sa</strain>
    </source>
</reference>
<dbReference type="InterPro" id="IPR025692">
    <property type="entry name" value="MscS_IM_dom1"/>
</dbReference>
<organism evidence="2 3">
    <name type="scientific">Salmonella enterica subsp. enterica serovar Poona</name>
    <dbReference type="NCBI Taxonomy" id="436295"/>
    <lineage>
        <taxon>Bacteria</taxon>
        <taxon>Pseudomonadati</taxon>
        <taxon>Pseudomonadota</taxon>
        <taxon>Gammaproteobacteria</taxon>
        <taxon>Enterobacterales</taxon>
        <taxon>Enterobacteriaceae</taxon>
        <taxon>Salmonella</taxon>
    </lineage>
</organism>
<comment type="caution">
    <text evidence="2">The sequence shown here is derived from an EMBL/GenBank/DDBJ whole genome shotgun (WGS) entry which is preliminary data.</text>
</comment>
<dbReference type="Pfam" id="PF12794">
    <property type="entry name" value="MscS_TM"/>
    <property type="match status" value="1"/>
</dbReference>
<feature type="non-terminal residue" evidence="2">
    <location>
        <position position="1"/>
    </location>
</feature>
<feature type="domain" description="Mechanosensitive ion channel inner membrane" evidence="1">
    <location>
        <begin position="17"/>
        <end position="80"/>
    </location>
</feature>
<feature type="non-terminal residue" evidence="2">
    <location>
        <position position="81"/>
    </location>
</feature>
<proteinExistence type="predicted"/>
<evidence type="ECO:0000313" key="3">
    <source>
        <dbReference type="Proteomes" id="UP000298196"/>
    </source>
</evidence>
<evidence type="ECO:0000259" key="1">
    <source>
        <dbReference type="Pfam" id="PF12794"/>
    </source>
</evidence>
<keyword evidence="3" id="KW-1185">Reference proteome</keyword>
<dbReference type="EMBL" id="PYKI01001106">
    <property type="protein sequence ID" value="TGD95154.1"/>
    <property type="molecule type" value="Genomic_DNA"/>
</dbReference>
<protein>
    <recommendedName>
        <fullName evidence="1">Mechanosensitive ion channel inner membrane domain-containing protein</fullName>
    </recommendedName>
</protein>
<dbReference type="Proteomes" id="UP000298196">
    <property type="component" value="Unassembled WGS sequence"/>
</dbReference>